<proteinExistence type="predicted"/>
<dbReference type="KEGG" id="ehx:EMIHUDRAFT_431896"/>
<dbReference type="AlphaFoldDB" id="A0A0D3L1V8"/>
<dbReference type="EnsemblProtists" id="EOD41993">
    <property type="protein sequence ID" value="EOD41993"/>
    <property type="gene ID" value="EMIHUDRAFT_431896"/>
</dbReference>
<dbReference type="HOGENOM" id="CLU_742763_0_0_1"/>
<dbReference type="PaxDb" id="2903-EOD41993"/>
<dbReference type="Proteomes" id="UP000013827">
    <property type="component" value="Unassembled WGS sequence"/>
</dbReference>
<name>A0A0D3L1V8_EMIH1</name>
<reference evidence="3" key="1">
    <citation type="journal article" date="2013" name="Nature">
        <title>Pan genome of the phytoplankton Emiliania underpins its global distribution.</title>
        <authorList>
            <person name="Read B.A."/>
            <person name="Kegel J."/>
            <person name="Klute M.J."/>
            <person name="Kuo A."/>
            <person name="Lefebvre S.C."/>
            <person name="Maumus F."/>
            <person name="Mayer C."/>
            <person name="Miller J."/>
            <person name="Monier A."/>
            <person name="Salamov A."/>
            <person name="Young J."/>
            <person name="Aguilar M."/>
            <person name="Claverie J.M."/>
            <person name="Frickenhaus S."/>
            <person name="Gonzalez K."/>
            <person name="Herman E.K."/>
            <person name="Lin Y.C."/>
            <person name="Napier J."/>
            <person name="Ogata H."/>
            <person name="Sarno A.F."/>
            <person name="Shmutz J."/>
            <person name="Schroeder D."/>
            <person name="de Vargas C."/>
            <person name="Verret F."/>
            <person name="von Dassow P."/>
            <person name="Valentin K."/>
            <person name="Van de Peer Y."/>
            <person name="Wheeler G."/>
            <person name="Dacks J.B."/>
            <person name="Delwiche C.F."/>
            <person name="Dyhrman S.T."/>
            <person name="Glockner G."/>
            <person name="John U."/>
            <person name="Richards T."/>
            <person name="Worden A.Z."/>
            <person name="Zhang X."/>
            <person name="Grigoriev I.V."/>
            <person name="Allen A.E."/>
            <person name="Bidle K."/>
            <person name="Borodovsky M."/>
            <person name="Bowler C."/>
            <person name="Brownlee C."/>
            <person name="Cock J.M."/>
            <person name="Elias M."/>
            <person name="Gladyshev V.N."/>
            <person name="Groth M."/>
            <person name="Guda C."/>
            <person name="Hadaegh A."/>
            <person name="Iglesias-Rodriguez M.D."/>
            <person name="Jenkins J."/>
            <person name="Jones B.M."/>
            <person name="Lawson T."/>
            <person name="Leese F."/>
            <person name="Lindquist E."/>
            <person name="Lobanov A."/>
            <person name="Lomsadze A."/>
            <person name="Malik S.B."/>
            <person name="Marsh M.E."/>
            <person name="Mackinder L."/>
            <person name="Mock T."/>
            <person name="Mueller-Roeber B."/>
            <person name="Pagarete A."/>
            <person name="Parker M."/>
            <person name="Probert I."/>
            <person name="Quesneville H."/>
            <person name="Raines C."/>
            <person name="Rensing S.A."/>
            <person name="Riano-Pachon D.M."/>
            <person name="Richier S."/>
            <person name="Rokitta S."/>
            <person name="Shiraiwa Y."/>
            <person name="Soanes D.M."/>
            <person name="van der Giezen M."/>
            <person name="Wahlund T.M."/>
            <person name="Williams B."/>
            <person name="Wilson W."/>
            <person name="Wolfe G."/>
            <person name="Wurch L.L."/>
        </authorList>
    </citation>
    <scope>NUCLEOTIDE SEQUENCE</scope>
</reference>
<evidence type="ECO:0000313" key="2">
    <source>
        <dbReference type="EnsemblProtists" id="EOD41993"/>
    </source>
</evidence>
<protein>
    <submittedName>
        <fullName evidence="2">Uncharacterized protein</fullName>
    </submittedName>
</protein>
<dbReference type="GeneID" id="17287263"/>
<accession>A0A0D3L1V8</accession>
<evidence type="ECO:0000256" key="1">
    <source>
        <dbReference type="SAM" id="SignalP"/>
    </source>
</evidence>
<dbReference type="RefSeq" id="XP_005794422.1">
    <property type="nucleotide sequence ID" value="XM_005794365.1"/>
</dbReference>
<organism evidence="2 3">
    <name type="scientific">Emiliania huxleyi (strain CCMP1516)</name>
    <dbReference type="NCBI Taxonomy" id="280463"/>
    <lineage>
        <taxon>Eukaryota</taxon>
        <taxon>Haptista</taxon>
        <taxon>Haptophyta</taxon>
        <taxon>Prymnesiophyceae</taxon>
        <taxon>Isochrysidales</taxon>
        <taxon>Noelaerhabdaceae</taxon>
        <taxon>Emiliania</taxon>
    </lineage>
</organism>
<feature type="chain" id="PRO_5044292006" evidence="1">
    <location>
        <begin position="19"/>
        <end position="373"/>
    </location>
</feature>
<feature type="signal peptide" evidence="1">
    <location>
        <begin position="1"/>
        <end position="18"/>
    </location>
</feature>
<reference evidence="2" key="2">
    <citation type="submission" date="2024-10" db="UniProtKB">
        <authorList>
            <consortium name="EnsemblProtists"/>
        </authorList>
    </citation>
    <scope>IDENTIFICATION</scope>
</reference>
<keyword evidence="1" id="KW-0732">Signal</keyword>
<dbReference type="OMA" id="PLECAID"/>
<keyword evidence="3" id="KW-1185">Reference proteome</keyword>
<evidence type="ECO:0000313" key="3">
    <source>
        <dbReference type="Proteomes" id="UP000013827"/>
    </source>
</evidence>
<sequence length="373" mass="39480">MFTAIFVVGFATQPATLATFATQPATVATAPADQVLRRPDTRFARNITVFHVNQHSFGAVPVNMNTADLTGDLFFDLLEVLISPLLCQNHSHKLPGPDPCTNPEAMGADLVVNKVTLEVDSRFSGYAACNVCVEGQDPFGGYCEDGKYICDCLATGGAASWPPKLRPCNTTVGFEEVYSLMGKGIGHKGCRRSPQLPSPTPAQCYVEGVFGKLTAADGGAWYSSLEAGFCGEEGGDCTWRVASVDKIVSRSCHVRVFGEEVQRAGAPECLDACGKDRTNVTSPCWVSCLYKAALGPDAGHPDGKVGGLSLEALKQAWAKPFLGEESGGCPALEEWAGGQRRPLLNSLPVLSPWGGRPRTLLPSRAAGTLVAAL</sequence>
<dbReference type="eggNOG" id="ENOG502S5I9">
    <property type="taxonomic scope" value="Eukaryota"/>
</dbReference>